<evidence type="ECO:0000256" key="1">
    <source>
        <dbReference type="ARBA" id="ARBA00022723"/>
    </source>
</evidence>
<evidence type="ECO:0000256" key="2">
    <source>
        <dbReference type="ARBA" id="ARBA00022833"/>
    </source>
</evidence>
<gene>
    <name evidence="5" type="ORF">OVN521_LOCUS38305</name>
</gene>
<evidence type="ECO:0000259" key="4">
    <source>
        <dbReference type="Pfam" id="PF16746"/>
    </source>
</evidence>
<comment type="caution">
    <text evidence="5">The sequence shown here is derived from an EMBL/GenBank/DDBJ whole genome shotgun (WGS) entry which is preliminary data.</text>
</comment>
<dbReference type="GO" id="GO:0005737">
    <property type="term" value="C:cytoplasm"/>
    <property type="evidence" value="ECO:0007669"/>
    <property type="project" value="InterPro"/>
</dbReference>
<keyword evidence="6" id="KW-1185">Reference proteome</keyword>
<keyword evidence="1" id="KW-0479">Metal-binding</keyword>
<feature type="region of interest" description="Disordered" evidence="3">
    <location>
        <begin position="161"/>
        <end position="181"/>
    </location>
</feature>
<dbReference type="GO" id="GO:0046872">
    <property type="term" value="F:metal ion binding"/>
    <property type="evidence" value="ECO:0007669"/>
    <property type="project" value="UniProtKB-KW"/>
</dbReference>
<dbReference type="Gene3D" id="1.20.1270.60">
    <property type="entry name" value="Arfaptin homology (AH) domain/BAR domain"/>
    <property type="match status" value="1"/>
</dbReference>
<dbReference type="GO" id="GO:0005096">
    <property type="term" value="F:GTPase activator activity"/>
    <property type="evidence" value="ECO:0007669"/>
    <property type="project" value="InterPro"/>
</dbReference>
<evidence type="ECO:0000313" key="5">
    <source>
        <dbReference type="EMBL" id="CAF4458608.1"/>
    </source>
</evidence>
<dbReference type="InterPro" id="IPR027267">
    <property type="entry name" value="AH/BAR_dom_sf"/>
</dbReference>
<organism evidence="5 6">
    <name type="scientific">Rotaria magnacalcarata</name>
    <dbReference type="NCBI Taxonomy" id="392030"/>
    <lineage>
        <taxon>Eukaryota</taxon>
        <taxon>Metazoa</taxon>
        <taxon>Spiralia</taxon>
        <taxon>Gnathifera</taxon>
        <taxon>Rotifera</taxon>
        <taxon>Eurotatoria</taxon>
        <taxon>Bdelloidea</taxon>
        <taxon>Philodinida</taxon>
        <taxon>Philodinidae</taxon>
        <taxon>Rotaria</taxon>
    </lineage>
</organism>
<dbReference type="PANTHER" id="PTHR23180:SF399">
    <property type="entry name" value="BLOWN FUSE, ISOFORM A-RELATED"/>
    <property type="match status" value="1"/>
</dbReference>
<name>A0A820SU45_9BILA</name>
<dbReference type="AlphaFoldDB" id="A0A820SU45"/>
<feature type="non-terminal residue" evidence="5">
    <location>
        <position position="1"/>
    </location>
</feature>
<dbReference type="InterPro" id="IPR004148">
    <property type="entry name" value="BAR_dom"/>
</dbReference>
<accession>A0A820SU45</accession>
<feature type="domain" description="BAR" evidence="4">
    <location>
        <begin position="4"/>
        <end position="92"/>
    </location>
</feature>
<proteinExistence type="predicted"/>
<evidence type="ECO:0000313" key="6">
    <source>
        <dbReference type="Proteomes" id="UP000663866"/>
    </source>
</evidence>
<dbReference type="SUPFAM" id="SSF103657">
    <property type="entry name" value="BAR/IMD domain-like"/>
    <property type="match status" value="1"/>
</dbReference>
<dbReference type="Proteomes" id="UP000663866">
    <property type="component" value="Unassembled WGS sequence"/>
</dbReference>
<dbReference type="Pfam" id="PF16746">
    <property type="entry name" value="BAR_3"/>
    <property type="match status" value="1"/>
</dbReference>
<dbReference type="EMBL" id="CAJOBG010047304">
    <property type="protein sequence ID" value="CAF4458608.1"/>
    <property type="molecule type" value="Genomic_DNA"/>
</dbReference>
<keyword evidence="2" id="KW-0862">Zinc</keyword>
<evidence type="ECO:0000256" key="3">
    <source>
        <dbReference type="SAM" id="MobiDB-lite"/>
    </source>
</evidence>
<dbReference type="PANTHER" id="PTHR23180">
    <property type="entry name" value="CENTAURIN/ARF"/>
    <property type="match status" value="1"/>
</dbReference>
<dbReference type="InterPro" id="IPR045258">
    <property type="entry name" value="ACAP1/2/3-like"/>
</dbReference>
<protein>
    <recommendedName>
        <fullName evidence="4">BAR domain-containing protein</fullName>
    </recommendedName>
</protein>
<sequence>MSTHVCEDTSKILIATRSCFGHTSIDYTYQINVLFNQHKIELIELLLSYINIHKAFFHQGHELLSIDTERDFNVITSQLTKMRQENAQKQKHFEKIHDINQRKSSSPSITATSTSPSTDKVKFSTLFPLYQSSMKGKLSLRSRSQRTRQCNLEDNKTVEVPVENALAVPKENLPRNPSQQS</sequence>
<reference evidence="5" key="1">
    <citation type="submission" date="2021-02" db="EMBL/GenBank/DDBJ databases">
        <authorList>
            <person name="Nowell W R."/>
        </authorList>
    </citation>
    <scope>NUCLEOTIDE SEQUENCE</scope>
</reference>